<dbReference type="InterPro" id="IPR029962">
    <property type="entry name" value="TBL"/>
</dbReference>
<dbReference type="STRING" id="74649.A0A2P6PBZ8"/>
<accession>A0A2P6PBZ8</accession>
<dbReference type="AlphaFoldDB" id="A0A2P6PBZ8"/>
<evidence type="ECO:0000259" key="3">
    <source>
        <dbReference type="Pfam" id="PF13839"/>
    </source>
</evidence>
<dbReference type="PANTHER" id="PTHR32285">
    <property type="entry name" value="PROTEIN TRICHOME BIREFRINGENCE-LIKE 9-RELATED"/>
    <property type="match status" value="1"/>
</dbReference>
<evidence type="ECO:0000313" key="4">
    <source>
        <dbReference type="EMBL" id="PRQ19451.1"/>
    </source>
</evidence>
<dbReference type="Gramene" id="PRQ19451">
    <property type="protein sequence ID" value="PRQ19451"/>
    <property type="gene ID" value="RchiOBHm_Chr7g0217351"/>
</dbReference>
<feature type="domain" description="Trichome birefringence-like C-terminal" evidence="3">
    <location>
        <begin position="73"/>
        <end position="242"/>
    </location>
</feature>
<evidence type="ECO:0000256" key="2">
    <source>
        <dbReference type="SAM" id="SignalP"/>
    </source>
</evidence>
<gene>
    <name evidence="4" type="ORF">RchiOBHm_Chr7g0217351</name>
</gene>
<keyword evidence="2" id="KW-0732">Signal</keyword>
<feature type="chain" id="PRO_5015138693" evidence="2">
    <location>
        <begin position="16"/>
        <end position="251"/>
    </location>
</feature>
<dbReference type="GO" id="GO:0005794">
    <property type="term" value="C:Golgi apparatus"/>
    <property type="evidence" value="ECO:0007669"/>
    <property type="project" value="TreeGrafter"/>
</dbReference>
<comment type="similarity">
    <text evidence="1">Belongs to the PC-esterase family. TBL subfamily.</text>
</comment>
<dbReference type="GO" id="GO:0016413">
    <property type="term" value="F:O-acetyltransferase activity"/>
    <property type="evidence" value="ECO:0007669"/>
    <property type="project" value="InterPro"/>
</dbReference>
<name>A0A2P6PBZ8_ROSCH</name>
<dbReference type="Pfam" id="PF13839">
    <property type="entry name" value="PC-Esterase"/>
    <property type="match status" value="1"/>
</dbReference>
<comment type="caution">
    <text evidence="4">The sequence shown here is derived from an EMBL/GenBank/DDBJ whole genome shotgun (WGS) entry which is preliminary data.</text>
</comment>
<feature type="signal peptide" evidence="2">
    <location>
        <begin position="1"/>
        <end position="15"/>
    </location>
</feature>
<keyword evidence="5" id="KW-1185">Reference proteome</keyword>
<protein>
    <submittedName>
        <fullName evidence="4">Putative PC-Esterase</fullName>
    </submittedName>
</protein>
<dbReference type="Proteomes" id="UP000238479">
    <property type="component" value="Chromosome 7"/>
</dbReference>
<sequence>MCLTLFFWSITFYKAIRLVDWSSVVARTSVSGIRFEFKFDPLKLLQILRGKRLMFVGDSVQRGQFESMVCMFDASIEYYWAPFIVESISDHATKHTVLKRLVKLDSIAKHGKHWEGVDILVFESYVWWMHKPTINATYGSPNDVQEYNVTTAYKLALQTWAEWLESRINPERQKVFFMIMSPTLLCDENCYNVSHPIQGSYWGTGSSTKIMDIIDDTLQDFKVKVTFLNITQLSEYRKDAHQFMGNARASS</sequence>
<dbReference type="EMBL" id="PDCK01000045">
    <property type="protein sequence ID" value="PRQ19451.1"/>
    <property type="molecule type" value="Genomic_DNA"/>
</dbReference>
<dbReference type="PANTHER" id="PTHR32285:SF217">
    <property type="entry name" value="PROTEIN TRICHOME BIREFRINGENCE-LIKE 31"/>
    <property type="match status" value="1"/>
</dbReference>
<evidence type="ECO:0000313" key="5">
    <source>
        <dbReference type="Proteomes" id="UP000238479"/>
    </source>
</evidence>
<proteinExistence type="inferred from homology"/>
<evidence type="ECO:0000256" key="1">
    <source>
        <dbReference type="ARBA" id="ARBA00007727"/>
    </source>
</evidence>
<reference evidence="4 5" key="1">
    <citation type="journal article" date="2018" name="Nat. Genet.">
        <title>The Rosa genome provides new insights in the design of modern roses.</title>
        <authorList>
            <person name="Bendahmane M."/>
        </authorList>
    </citation>
    <scope>NUCLEOTIDE SEQUENCE [LARGE SCALE GENOMIC DNA]</scope>
    <source>
        <strain evidence="5">cv. Old Blush</strain>
    </source>
</reference>
<organism evidence="4 5">
    <name type="scientific">Rosa chinensis</name>
    <name type="common">China rose</name>
    <dbReference type="NCBI Taxonomy" id="74649"/>
    <lineage>
        <taxon>Eukaryota</taxon>
        <taxon>Viridiplantae</taxon>
        <taxon>Streptophyta</taxon>
        <taxon>Embryophyta</taxon>
        <taxon>Tracheophyta</taxon>
        <taxon>Spermatophyta</taxon>
        <taxon>Magnoliopsida</taxon>
        <taxon>eudicotyledons</taxon>
        <taxon>Gunneridae</taxon>
        <taxon>Pentapetalae</taxon>
        <taxon>rosids</taxon>
        <taxon>fabids</taxon>
        <taxon>Rosales</taxon>
        <taxon>Rosaceae</taxon>
        <taxon>Rosoideae</taxon>
        <taxon>Rosoideae incertae sedis</taxon>
        <taxon>Rosa</taxon>
    </lineage>
</organism>
<dbReference type="InterPro" id="IPR026057">
    <property type="entry name" value="TBL_C"/>
</dbReference>